<organism evidence="1 2">
    <name type="scientific">Pseudomonas juntendi</name>
    <dbReference type="NCBI Taxonomy" id="2666183"/>
    <lineage>
        <taxon>Bacteria</taxon>
        <taxon>Pseudomonadati</taxon>
        <taxon>Pseudomonadota</taxon>
        <taxon>Gammaproteobacteria</taxon>
        <taxon>Pseudomonadales</taxon>
        <taxon>Pseudomonadaceae</taxon>
        <taxon>Pseudomonas</taxon>
    </lineage>
</organism>
<protein>
    <recommendedName>
        <fullName evidence="3">SinR</fullName>
    </recommendedName>
</protein>
<accession>A0A7W2PST4</accession>
<gene>
    <name evidence="1" type="ORF">H4C44_10260</name>
</gene>
<dbReference type="Proteomes" id="UP000556620">
    <property type="component" value="Unassembled WGS sequence"/>
</dbReference>
<comment type="caution">
    <text evidence="1">The sequence shown here is derived from an EMBL/GenBank/DDBJ whole genome shotgun (WGS) entry which is preliminary data.</text>
</comment>
<name>A0A7W2PST4_9PSED</name>
<dbReference type="AlphaFoldDB" id="A0A7W2PST4"/>
<proteinExistence type="predicted"/>
<evidence type="ECO:0000313" key="1">
    <source>
        <dbReference type="EMBL" id="MBA6059555.1"/>
    </source>
</evidence>
<evidence type="ECO:0008006" key="3">
    <source>
        <dbReference type="Google" id="ProtNLM"/>
    </source>
</evidence>
<reference evidence="1 2" key="1">
    <citation type="submission" date="2020-07" db="EMBL/GenBank/DDBJ databases">
        <title>Diversity of carbapenemase encoding genes among Pseudomonas putida group clinical isolates in a tertiary Brazilian hospital.</title>
        <authorList>
            <person name="Alberto-Lei F."/>
            <person name="Nodari C.S."/>
            <person name="Streling A.P."/>
            <person name="Paulino J.T."/>
            <person name="Bessa-Neto F.O."/>
            <person name="Cayo R."/>
            <person name="Gales A.C."/>
        </authorList>
    </citation>
    <scope>NUCLEOTIDE SEQUENCE [LARGE SCALE GENOMIC DNA]</scope>
    <source>
        <strain evidence="1 2">14535</strain>
    </source>
</reference>
<dbReference type="RefSeq" id="WP_182365456.1">
    <property type="nucleotide sequence ID" value="NZ_JACGCU010000014.1"/>
</dbReference>
<dbReference type="EMBL" id="JACGCU010000014">
    <property type="protein sequence ID" value="MBA6059555.1"/>
    <property type="molecule type" value="Genomic_DNA"/>
</dbReference>
<sequence>MPQYLITYDLHQSGRNYEKVKQGITALGESAKLLESVWLVSHPYTASQIVDHLKVFIDGNDSVAVIELGKNWSTLRVLSEGVTFLKKHRP</sequence>
<evidence type="ECO:0000313" key="2">
    <source>
        <dbReference type="Proteomes" id="UP000556620"/>
    </source>
</evidence>